<sequence>MEKHIVSFSGGKDSTAMLLLMIENNMKIDEIIFLDTGVEFPQMYQHIEKVKAMIGREITVLKAEKSYEYYMLEHVKTRGKNKGQKGYSWADFRNRWCTSNLKQQVIKKYVKKYKEYKIIEYHGIAFDEEKRLQKNKDKNVKYPLADWGMTEKDALQYCYDKGFTWNGLYEKFDRVSCWCCPLKSLKELRVLYSDFPHLWEKLKEWDNKTYRKFRADYSVQELEDKFKKELLNNSNKLF</sequence>
<keyword evidence="3" id="KW-1185">Reference proteome</keyword>
<dbReference type="InterPro" id="IPR050128">
    <property type="entry name" value="Sulfate_adenylyltrnsfr_sub2"/>
</dbReference>
<dbReference type="PANTHER" id="PTHR43196:SF2">
    <property type="entry name" value="PHOSPHOADENOSINE PHOSPHOSULFATE REDUCTASE"/>
    <property type="match status" value="1"/>
</dbReference>
<dbReference type="InterPro" id="IPR014729">
    <property type="entry name" value="Rossmann-like_a/b/a_fold"/>
</dbReference>
<dbReference type="PANTHER" id="PTHR43196">
    <property type="entry name" value="SULFATE ADENYLYLTRANSFERASE SUBUNIT 2"/>
    <property type="match status" value="1"/>
</dbReference>
<evidence type="ECO:0000259" key="1">
    <source>
        <dbReference type="Pfam" id="PF01507"/>
    </source>
</evidence>
<dbReference type="Gene3D" id="3.40.50.620">
    <property type="entry name" value="HUPs"/>
    <property type="match status" value="1"/>
</dbReference>
<evidence type="ECO:0000313" key="2">
    <source>
        <dbReference type="EMBL" id="MBM6875123.1"/>
    </source>
</evidence>
<dbReference type="RefSeq" id="WP_204716073.1">
    <property type="nucleotide sequence ID" value="NZ_JACJLT010000037.1"/>
</dbReference>
<dbReference type="Proteomes" id="UP000728968">
    <property type="component" value="Unassembled WGS sequence"/>
</dbReference>
<proteinExistence type="predicted"/>
<accession>A0ABS2G3F7</accession>
<dbReference type="InterPro" id="IPR002500">
    <property type="entry name" value="PAPS_reduct_dom"/>
</dbReference>
<gene>
    <name evidence="2" type="ORF">H6A04_05575</name>
</gene>
<comment type="caution">
    <text evidence="2">The sequence shown here is derived from an EMBL/GenBank/DDBJ whole genome shotgun (WGS) entry which is preliminary data.</text>
</comment>
<protein>
    <submittedName>
        <fullName evidence="2">Phosphoadenosine phosphosulfate reductase family protein</fullName>
    </submittedName>
</protein>
<feature type="domain" description="Phosphoadenosine phosphosulphate reductase" evidence="1">
    <location>
        <begin position="4"/>
        <end position="182"/>
    </location>
</feature>
<dbReference type="Pfam" id="PF01507">
    <property type="entry name" value="PAPS_reduct"/>
    <property type="match status" value="1"/>
</dbReference>
<reference evidence="2 3" key="1">
    <citation type="journal article" date="2021" name="Sci. Rep.">
        <title>The distribution of antibiotic resistance genes in chicken gut microbiota commensals.</title>
        <authorList>
            <person name="Juricova H."/>
            <person name="Matiasovicova J."/>
            <person name="Kubasova T."/>
            <person name="Cejkova D."/>
            <person name="Rychlik I."/>
        </authorList>
    </citation>
    <scope>NUCLEOTIDE SEQUENCE [LARGE SCALE GENOMIC DNA]</scope>
    <source>
        <strain evidence="2 3">An425</strain>
    </source>
</reference>
<dbReference type="SUPFAM" id="SSF52402">
    <property type="entry name" value="Adenine nucleotide alpha hydrolases-like"/>
    <property type="match status" value="1"/>
</dbReference>
<name>A0ABS2G3F7_FUSMR</name>
<organism evidence="2 3">
    <name type="scientific">Fusobacterium mortiferum</name>
    <dbReference type="NCBI Taxonomy" id="850"/>
    <lineage>
        <taxon>Bacteria</taxon>
        <taxon>Fusobacteriati</taxon>
        <taxon>Fusobacteriota</taxon>
        <taxon>Fusobacteriia</taxon>
        <taxon>Fusobacteriales</taxon>
        <taxon>Fusobacteriaceae</taxon>
        <taxon>Fusobacterium</taxon>
    </lineage>
</organism>
<evidence type="ECO:0000313" key="3">
    <source>
        <dbReference type="Proteomes" id="UP000728968"/>
    </source>
</evidence>
<dbReference type="EMBL" id="JACJLT010000037">
    <property type="protein sequence ID" value="MBM6875123.1"/>
    <property type="molecule type" value="Genomic_DNA"/>
</dbReference>